<evidence type="ECO:0000256" key="3">
    <source>
        <dbReference type="ARBA" id="ARBA00009699"/>
    </source>
</evidence>
<evidence type="ECO:0000256" key="8">
    <source>
        <dbReference type="ARBA" id="ARBA00023180"/>
    </source>
</evidence>
<dbReference type="GO" id="GO:0008496">
    <property type="term" value="F:mannan endo-1,6-alpha-mannosidase activity"/>
    <property type="evidence" value="ECO:0007669"/>
    <property type="project" value="UniProtKB-UniRule"/>
</dbReference>
<dbReference type="EC" id="3.2.1.101" evidence="4 10"/>
<dbReference type="RefSeq" id="XP_007911816.1">
    <property type="nucleotide sequence ID" value="XM_007913625.1"/>
</dbReference>
<keyword evidence="7" id="KW-0472">Membrane</keyword>
<dbReference type="Proteomes" id="UP000014074">
    <property type="component" value="Unassembled WGS sequence"/>
</dbReference>
<gene>
    <name evidence="13" type="ORF">UCRPA7_1037</name>
</gene>
<feature type="region of interest" description="Disordered" evidence="11">
    <location>
        <begin position="401"/>
        <end position="427"/>
    </location>
</feature>
<feature type="compositionally biased region" description="Polar residues" evidence="11">
    <location>
        <begin position="401"/>
        <end position="413"/>
    </location>
</feature>
<dbReference type="Gene3D" id="1.50.10.20">
    <property type="match status" value="1"/>
</dbReference>
<evidence type="ECO:0000313" key="13">
    <source>
        <dbReference type="EMBL" id="EOO03466.1"/>
    </source>
</evidence>
<dbReference type="InterPro" id="IPR008928">
    <property type="entry name" value="6-hairpin_glycosidase_sf"/>
</dbReference>
<evidence type="ECO:0000256" key="4">
    <source>
        <dbReference type="ARBA" id="ARBA00012350"/>
    </source>
</evidence>
<dbReference type="SUPFAM" id="SSF48208">
    <property type="entry name" value="Six-hairpin glycosidases"/>
    <property type="match status" value="1"/>
</dbReference>
<keyword evidence="8" id="KW-0325">Glycoprotein</keyword>
<feature type="signal peptide" evidence="12">
    <location>
        <begin position="1"/>
        <end position="24"/>
    </location>
</feature>
<dbReference type="HOGENOM" id="CLU_025694_1_2_1"/>
<keyword evidence="14" id="KW-1185">Reference proteome</keyword>
<dbReference type="GO" id="GO:0009272">
    <property type="term" value="P:fungal-type cell wall biogenesis"/>
    <property type="evidence" value="ECO:0007669"/>
    <property type="project" value="TreeGrafter"/>
</dbReference>
<proteinExistence type="inferred from homology"/>
<evidence type="ECO:0000256" key="6">
    <source>
        <dbReference type="ARBA" id="ARBA00022801"/>
    </source>
</evidence>
<evidence type="ECO:0000256" key="7">
    <source>
        <dbReference type="ARBA" id="ARBA00023136"/>
    </source>
</evidence>
<evidence type="ECO:0000256" key="9">
    <source>
        <dbReference type="ARBA" id="ARBA00023295"/>
    </source>
</evidence>
<dbReference type="OrthoDB" id="4187847at2759"/>
<dbReference type="FunFam" id="1.50.10.20:FF:000006">
    <property type="entry name" value="Mannan endo-1,6-alpha-mannosidase"/>
    <property type="match status" value="1"/>
</dbReference>
<dbReference type="InterPro" id="IPR014480">
    <property type="entry name" value="Mannan-1_6-alpha_mannosidase"/>
</dbReference>
<dbReference type="AlphaFoldDB" id="R8BVP6"/>
<comment type="similarity">
    <text evidence="3 10">Belongs to the glycosyl hydrolase 76 family.</text>
</comment>
<dbReference type="KEGG" id="tmn:UCRPA7_1037"/>
<evidence type="ECO:0000256" key="11">
    <source>
        <dbReference type="SAM" id="MobiDB-lite"/>
    </source>
</evidence>
<protein>
    <recommendedName>
        <fullName evidence="4 10">Mannan endo-1,6-alpha-mannosidase</fullName>
        <ecNumber evidence="4 10">3.2.1.101</ecNumber>
    </recommendedName>
</protein>
<dbReference type="PANTHER" id="PTHR12145:SF36">
    <property type="entry name" value="MANNAN ENDO-1,6-ALPHA-MANNOSIDASE DCW1"/>
    <property type="match status" value="1"/>
</dbReference>
<evidence type="ECO:0000313" key="14">
    <source>
        <dbReference type="Proteomes" id="UP000014074"/>
    </source>
</evidence>
<dbReference type="PIRSF" id="PIRSF016302">
    <property type="entry name" value="Man_a_manosd"/>
    <property type="match status" value="1"/>
</dbReference>
<dbReference type="PANTHER" id="PTHR12145">
    <property type="entry name" value="MANNAN ENDO-1,6-ALPHA-MANNOSIDASE DCW1"/>
    <property type="match status" value="1"/>
</dbReference>
<name>R8BVP6_PHAM7</name>
<keyword evidence="9 10" id="KW-0326">Glycosidase</keyword>
<keyword evidence="6 10" id="KW-0378">Hydrolase</keyword>
<dbReference type="GeneID" id="19321148"/>
<dbReference type="InterPro" id="IPR005198">
    <property type="entry name" value="Glyco_hydro_76"/>
</dbReference>
<sequence>MTSLVSRAAAALLVAGSVVNAAFSIDSDSAIKETARTLAYDLMSYYKGNQSGQTPGILPGPPPAGDYYWWEGGAMWGTLIDYWKLTGDDSYNSVVTEAMLFQVGPNEDYMPPNVTASLGNDDQGFWGMSAMLAAENNFPNPDSDKPQWLALAQAVFNTQADPERHDDTCGGGLRWQIPLANNGYNYKNSIANGCFFNLGARLARYTGNQTYADWADKTWDWITGVGLMDAKYNIYDGGHVEHNCTDINKAQFSYNNAVYLLGAAYMYNYTNGSTKWEERVTGLLQATFDVFFPDNIAYEVACEEKMSCTTDMLSFKGYVHRWLSVVGQLVPGVHDQIKSTLKTSTTAAVAQCTGGDNQRTCGFGWKSGVFDGSVGAGQTMNVLAAVSSLLIDNVAGPVTNSTGGTSVGNNDAGTKSDKFNEKAAPPTTGDKAGASILTILILGSAAGMFGWMSSGI</sequence>
<dbReference type="GO" id="GO:0012505">
    <property type="term" value="C:endomembrane system"/>
    <property type="evidence" value="ECO:0007669"/>
    <property type="project" value="UniProtKB-SubCell"/>
</dbReference>
<evidence type="ECO:0000256" key="2">
    <source>
        <dbReference type="ARBA" id="ARBA00004308"/>
    </source>
</evidence>
<keyword evidence="5 12" id="KW-0732">Signal</keyword>
<comment type="catalytic activity">
    <reaction evidence="1 10">
        <text>Random hydrolysis of (1-&gt;6)-alpha-D-mannosidic linkages in unbranched (1-&gt;6)-mannans.</text>
        <dbReference type="EC" id="3.2.1.101"/>
    </reaction>
</comment>
<feature type="chain" id="PRO_5004452317" description="Mannan endo-1,6-alpha-mannosidase" evidence="12">
    <location>
        <begin position="25"/>
        <end position="456"/>
    </location>
</feature>
<comment type="subcellular location">
    <subcellularLocation>
        <location evidence="2">Endomembrane system</location>
    </subcellularLocation>
</comment>
<accession>R8BVP6</accession>
<organism evidence="13 14">
    <name type="scientific">Phaeoacremonium minimum (strain UCR-PA7)</name>
    <name type="common">Esca disease fungus</name>
    <name type="synonym">Togninia minima</name>
    <dbReference type="NCBI Taxonomy" id="1286976"/>
    <lineage>
        <taxon>Eukaryota</taxon>
        <taxon>Fungi</taxon>
        <taxon>Dikarya</taxon>
        <taxon>Ascomycota</taxon>
        <taxon>Pezizomycotina</taxon>
        <taxon>Sordariomycetes</taxon>
        <taxon>Sordariomycetidae</taxon>
        <taxon>Togniniales</taxon>
        <taxon>Togniniaceae</taxon>
        <taxon>Phaeoacremonium</taxon>
    </lineage>
</organism>
<evidence type="ECO:0000256" key="1">
    <source>
        <dbReference type="ARBA" id="ARBA00001452"/>
    </source>
</evidence>
<evidence type="ECO:0000256" key="10">
    <source>
        <dbReference type="PIRNR" id="PIRNR016302"/>
    </source>
</evidence>
<dbReference type="Pfam" id="PF03663">
    <property type="entry name" value="Glyco_hydro_76"/>
    <property type="match status" value="1"/>
</dbReference>
<dbReference type="EMBL" id="KB932820">
    <property type="protein sequence ID" value="EOO03466.1"/>
    <property type="molecule type" value="Genomic_DNA"/>
</dbReference>
<evidence type="ECO:0000256" key="5">
    <source>
        <dbReference type="ARBA" id="ARBA00022729"/>
    </source>
</evidence>
<dbReference type="GO" id="GO:0016052">
    <property type="term" value="P:carbohydrate catabolic process"/>
    <property type="evidence" value="ECO:0007669"/>
    <property type="project" value="InterPro"/>
</dbReference>
<reference evidence="14" key="1">
    <citation type="journal article" date="2013" name="Genome Announc.">
        <title>Draft genome sequence of the ascomycete Phaeoacremonium aleophilum strain UCR-PA7, a causal agent of the esca disease complex in grapevines.</title>
        <authorList>
            <person name="Blanco-Ulate B."/>
            <person name="Rolshausen P."/>
            <person name="Cantu D."/>
        </authorList>
    </citation>
    <scope>NUCLEOTIDE SEQUENCE [LARGE SCALE GENOMIC DNA]</scope>
    <source>
        <strain evidence="14">UCR-PA7</strain>
    </source>
</reference>
<evidence type="ECO:0000256" key="12">
    <source>
        <dbReference type="SAM" id="SignalP"/>
    </source>
</evidence>
<dbReference type="eggNOG" id="ENOG502QSWP">
    <property type="taxonomic scope" value="Eukaryota"/>
</dbReference>